<dbReference type="Pfam" id="PF03009">
    <property type="entry name" value="GDPD"/>
    <property type="match status" value="1"/>
</dbReference>
<sequence length="248" mass="27024">MGRLDWLVARPIAHRGLHDASAGIVENTPSAVARAVEHGYGVEIDVQISADGEAVVFHDATLDRLTEASGPVSALALDELRRVAFRATGDRIWTLEECLDLVGGRQALVVEIKSGFDRDPRLARRVGAILARRGGPVVAESFDPLAVRELRLVAPSVPRGVVGEAFADDDPYWAGLTRRQRLAARTLIHWPVTRPDFLSWRVGDLSGRAVRVARAAGVPVTTWTVRTPEEQARAALMADQMVFEGFLP</sequence>
<comment type="caution">
    <text evidence="2">The sequence shown here is derived from an EMBL/GenBank/DDBJ whole genome shotgun (WGS) entry which is preliminary data.</text>
</comment>
<dbReference type="EMBL" id="JADBEO010000009">
    <property type="protein sequence ID" value="MDR4306141.1"/>
    <property type="molecule type" value="Genomic_DNA"/>
</dbReference>
<gene>
    <name evidence="2" type="ORF">IHQ68_05860</name>
</gene>
<dbReference type="PROSITE" id="PS51704">
    <property type="entry name" value="GP_PDE"/>
    <property type="match status" value="1"/>
</dbReference>
<reference evidence="2" key="1">
    <citation type="submission" date="2020-10" db="EMBL/GenBank/DDBJ databases">
        <authorList>
            <person name="Abbas A."/>
            <person name="Razzaq R."/>
            <person name="Waqas M."/>
            <person name="Abbas N."/>
            <person name="Nielsen T.K."/>
            <person name="Hansen L.H."/>
            <person name="Hussain S."/>
            <person name="Shahid M."/>
        </authorList>
    </citation>
    <scope>NUCLEOTIDE SEQUENCE</scope>
    <source>
        <strain evidence="2">S14</strain>
    </source>
</reference>
<evidence type="ECO:0000313" key="2">
    <source>
        <dbReference type="EMBL" id="MDR4306141.1"/>
    </source>
</evidence>
<accession>A0ABU1DDK1</accession>
<dbReference type="Gene3D" id="3.20.20.190">
    <property type="entry name" value="Phosphatidylinositol (PI) phosphodiesterase"/>
    <property type="match status" value="1"/>
</dbReference>
<feature type="domain" description="GP-PDE" evidence="1">
    <location>
        <begin position="9"/>
        <end position="248"/>
    </location>
</feature>
<dbReference type="SUPFAM" id="SSF51695">
    <property type="entry name" value="PLC-like phosphodiesterases"/>
    <property type="match status" value="1"/>
</dbReference>
<evidence type="ECO:0000259" key="1">
    <source>
        <dbReference type="PROSITE" id="PS51704"/>
    </source>
</evidence>
<proteinExistence type="predicted"/>
<dbReference type="Proteomes" id="UP001181622">
    <property type="component" value="Unassembled WGS sequence"/>
</dbReference>
<dbReference type="PANTHER" id="PTHR46211:SF1">
    <property type="entry name" value="GLYCEROPHOSPHODIESTER PHOSPHODIESTERASE, CYTOPLASMIC"/>
    <property type="match status" value="1"/>
</dbReference>
<dbReference type="InterPro" id="IPR030395">
    <property type="entry name" value="GP_PDE_dom"/>
</dbReference>
<keyword evidence="3" id="KW-1185">Reference proteome</keyword>
<dbReference type="PANTHER" id="PTHR46211">
    <property type="entry name" value="GLYCEROPHOSPHORYL DIESTER PHOSPHODIESTERASE"/>
    <property type="match status" value="1"/>
</dbReference>
<dbReference type="InterPro" id="IPR017946">
    <property type="entry name" value="PLC-like_Pdiesterase_TIM-brl"/>
</dbReference>
<name>A0ABU1DDK1_9HYPH</name>
<protein>
    <submittedName>
        <fullName evidence="2">Glycerophosphodiester phosphodiesterase</fullName>
    </submittedName>
</protein>
<evidence type="ECO:0000313" key="3">
    <source>
        <dbReference type="Proteomes" id="UP001181622"/>
    </source>
</evidence>
<organism evidence="2 3">
    <name type="scientific">Chelatococcus sambhunathii</name>
    <dbReference type="NCBI Taxonomy" id="363953"/>
    <lineage>
        <taxon>Bacteria</taxon>
        <taxon>Pseudomonadati</taxon>
        <taxon>Pseudomonadota</taxon>
        <taxon>Alphaproteobacteria</taxon>
        <taxon>Hyphomicrobiales</taxon>
        <taxon>Chelatococcaceae</taxon>
        <taxon>Chelatococcus</taxon>
    </lineage>
</organism>
<dbReference type="RefSeq" id="WP_309389772.1">
    <property type="nucleotide sequence ID" value="NZ_JADBEO010000009.1"/>
</dbReference>